<dbReference type="InterPro" id="IPR007466">
    <property type="entry name" value="Peptidyl-Arg-deiminase_porph"/>
</dbReference>
<dbReference type="PROSITE" id="PS51318">
    <property type="entry name" value="TAT"/>
    <property type="match status" value="1"/>
</dbReference>
<evidence type="ECO:0000313" key="4">
    <source>
        <dbReference type="Proteomes" id="UP001301731"/>
    </source>
</evidence>
<keyword evidence="4" id="KW-1185">Reference proteome</keyword>
<sequence>MDTSPTSRRRLLQLGAAALPLAALGSALPTVARAATSSSGATSPSAATLRMPAEHDRHVRTFMAWPALSSVWTPYYSGVRSDIARVADAISRYEPVTVLARPELAAEARYACGAGAYHGIEVVEIANDDLWIRDFGPTFVVAPGAVAGVDTNFNGWGKTGTPYAQPYANDAAAAATLLGRYGVQRVQAGFVGEGGSLETDGQGTLLATISSLVNSNRNPGRTQDQVEQAMKSALGIDKVIWVPGLAGQDITDCHIDCLARFTAPGRVILDKPGPGTDPKWVAVYNETKQILLSATDAQGRPLTVTELPGPERSRIRGKDRGPAFLSSYTNYYTANGAVLVPQFGDSAADSVAYNILAAAYPGRTIVQLDIDNIATGGGGIHCSTQSQPVVPPAL</sequence>
<dbReference type="Pfam" id="PF04371">
    <property type="entry name" value="PAD_porph"/>
    <property type="match status" value="1"/>
</dbReference>
<feature type="chain" id="PRO_5045308738" evidence="2">
    <location>
        <begin position="35"/>
        <end position="394"/>
    </location>
</feature>
<organism evidence="3 4">
    <name type="scientific">Streptomyces solicathayae</name>
    <dbReference type="NCBI Taxonomy" id="3081768"/>
    <lineage>
        <taxon>Bacteria</taxon>
        <taxon>Bacillati</taxon>
        <taxon>Actinomycetota</taxon>
        <taxon>Actinomycetes</taxon>
        <taxon>Kitasatosporales</taxon>
        <taxon>Streptomycetaceae</taxon>
        <taxon>Streptomyces</taxon>
    </lineage>
</organism>
<dbReference type="PANTHER" id="PTHR31377:SF0">
    <property type="entry name" value="AGMATINE DEIMINASE-RELATED"/>
    <property type="match status" value="1"/>
</dbReference>
<feature type="signal peptide" evidence="2">
    <location>
        <begin position="1"/>
        <end position="34"/>
    </location>
</feature>
<proteinExistence type="predicted"/>
<dbReference type="Gene3D" id="3.75.10.10">
    <property type="entry name" value="L-arginine/glycine Amidinotransferase, Chain A"/>
    <property type="match status" value="1"/>
</dbReference>
<keyword evidence="2" id="KW-0732">Signal</keyword>
<dbReference type="PANTHER" id="PTHR31377">
    <property type="entry name" value="AGMATINE DEIMINASE-RELATED"/>
    <property type="match status" value="1"/>
</dbReference>
<accession>A0ABZ0M3F9</accession>
<evidence type="ECO:0000313" key="3">
    <source>
        <dbReference type="EMBL" id="WOX26318.1"/>
    </source>
</evidence>
<protein>
    <submittedName>
        <fullName evidence="3">Agmatine deiminase family protein</fullName>
    </submittedName>
</protein>
<dbReference type="InterPro" id="IPR006311">
    <property type="entry name" value="TAT_signal"/>
</dbReference>
<gene>
    <name evidence="3" type="ORF">R2D22_35030</name>
</gene>
<dbReference type="SUPFAM" id="SSF55909">
    <property type="entry name" value="Pentein"/>
    <property type="match status" value="1"/>
</dbReference>
<name>A0ABZ0M3F9_9ACTN</name>
<dbReference type="Proteomes" id="UP001301731">
    <property type="component" value="Chromosome"/>
</dbReference>
<reference evidence="3 4" key="1">
    <citation type="submission" date="2023-10" db="EMBL/GenBank/DDBJ databases">
        <title>The genome sequence of Streptomyces sp. HUAS YS2.</title>
        <authorList>
            <person name="Mo P."/>
        </authorList>
    </citation>
    <scope>NUCLEOTIDE SEQUENCE [LARGE SCALE GENOMIC DNA]</scope>
    <source>
        <strain evidence="3 4">HUAS YS2</strain>
    </source>
</reference>
<keyword evidence="1" id="KW-0378">Hydrolase</keyword>
<dbReference type="RefSeq" id="WP_318109290.1">
    <property type="nucleotide sequence ID" value="NZ_CP137573.1"/>
</dbReference>
<evidence type="ECO:0000256" key="2">
    <source>
        <dbReference type="SAM" id="SignalP"/>
    </source>
</evidence>
<evidence type="ECO:0000256" key="1">
    <source>
        <dbReference type="ARBA" id="ARBA00022801"/>
    </source>
</evidence>
<dbReference type="EMBL" id="CP137573">
    <property type="protein sequence ID" value="WOX26318.1"/>
    <property type="molecule type" value="Genomic_DNA"/>
</dbReference>